<dbReference type="Pfam" id="PF06445">
    <property type="entry name" value="GyrI-like"/>
    <property type="match status" value="1"/>
</dbReference>
<dbReference type="Proteomes" id="UP000325055">
    <property type="component" value="Unassembled WGS sequence"/>
</dbReference>
<protein>
    <submittedName>
        <fullName evidence="5">Helix-turn-helix domain-containing protein</fullName>
    </submittedName>
</protein>
<evidence type="ECO:0000313" key="5">
    <source>
        <dbReference type="EMBL" id="KAA5403288.1"/>
    </source>
</evidence>
<keyword evidence="2" id="KW-0238">DNA-binding</keyword>
<dbReference type="GO" id="GO:0043565">
    <property type="term" value="F:sequence-specific DNA binding"/>
    <property type="evidence" value="ECO:0007669"/>
    <property type="project" value="InterPro"/>
</dbReference>
<proteinExistence type="predicted"/>
<dbReference type="PANTHER" id="PTHR40055">
    <property type="entry name" value="TRANSCRIPTIONAL REGULATOR YGIV-RELATED"/>
    <property type="match status" value="1"/>
</dbReference>
<organism evidence="5 6">
    <name type="scientific">Bacteroides cellulosilyticus</name>
    <dbReference type="NCBI Taxonomy" id="246787"/>
    <lineage>
        <taxon>Bacteria</taxon>
        <taxon>Pseudomonadati</taxon>
        <taxon>Bacteroidota</taxon>
        <taxon>Bacteroidia</taxon>
        <taxon>Bacteroidales</taxon>
        <taxon>Bacteroidaceae</taxon>
        <taxon>Bacteroides</taxon>
    </lineage>
</organism>
<dbReference type="SMART" id="SM00342">
    <property type="entry name" value="HTH_ARAC"/>
    <property type="match status" value="1"/>
</dbReference>
<evidence type="ECO:0000256" key="2">
    <source>
        <dbReference type="ARBA" id="ARBA00023125"/>
    </source>
</evidence>
<accession>A0A5M6A2S3</accession>
<gene>
    <name evidence="5" type="ORF">F2Y86_24310</name>
</gene>
<evidence type="ECO:0000313" key="6">
    <source>
        <dbReference type="Proteomes" id="UP000325055"/>
    </source>
</evidence>
<reference evidence="5 6" key="1">
    <citation type="journal article" date="2019" name="Nat. Med.">
        <title>A library of human gut bacterial isolates paired with longitudinal multiomics data enables mechanistic microbiome research.</title>
        <authorList>
            <person name="Poyet M."/>
            <person name="Groussin M."/>
            <person name="Gibbons S.M."/>
            <person name="Avila-Pacheco J."/>
            <person name="Jiang X."/>
            <person name="Kearney S.M."/>
            <person name="Perrotta A.R."/>
            <person name="Berdy B."/>
            <person name="Zhao S."/>
            <person name="Lieberman T.D."/>
            <person name="Swanson P.K."/>
            <person name="Smith M."/>
            <person name="Roesemann S."/>
            <person name="Alexander J.E."/>
            <person name="Rich S.A."/>
            <person name="Livny J."/>
            <person name="Vlamakis H."/>
            <person name="Clish C."/>
            <person name="Bullock K."/>
            <person name="Deik A."/>
            <person name="Scott J."/>
            <person name="Pierce K.A."/>
            <person name="Xavier R.J."/>
            <person name="Alm E.J."/>
        </authorList>
    </citation>
    <scope>NUCLEOTIDE SEQUENCE [LARGE SCALE GENOMIC DNA]</scope>
    <source>
        <strain evidence="5 6">BIOML-A7</strain>
    </source>
</reference>
<dbReference type="InterPro" id="IPR029442">
    <property type="entry name" value="GyrI-like"/>
</dbReference>
<dbReference type="GO" id="GO:0003700">
    <property type="term" value="F:DNA-binding transcription factor activity"/>
    <property type="evidence" value="ECO:0007669"/>
    <property type="project" value="InterPro"/>
</dbReference>
<dbReference type="SUPFAM" id="SSF55136">
    <property type="entry name" value="Probable bacterial effector-binding domain"/>
    <property type="match status" value="1"/>
</dbReference>
<dbReference type="InterPro" id="IPR009057">
    <property type="entry name" value="Homeodomain-like_sf"/>
</dbReference>
<keyword evidence="1" id="KW-0805">Transcription regulation</keyword>
<evidence type="ECO:0000256" key="1">
    <source>
        <dbReference type="ARBA" id="ARBA00023015"/>
    </source>
</evidence>
<dbReference type="InterPro" id="IPR050908">
    <property type="entry name" value="SmbC-like"/>
</dbReference>
<sequence>MEEHICQSCGMTMAAMQHFGTNKDHSLNKDYCSYCYQNGEFTEESTAYSYLKPVNQVVDYIQSNLQEKIELTTLANLANISHFHFHRIFKSVMNENVGEYVQRVRLERAAFKLQTTNLNLTEIAEQVGYQTQFALSKAFKKYFNISPSTYRSMPTDLTIPVRREECGISDIRQDIRVIEPVEVVYIQVANPYKYIDAFTKAWDRLLKYVRKGGIPDGETEYFTFSRDVPTIITSPEQQRIFVCVNNSDHLEPSGIIGVQTIEGGEYAVFTMYGAYRQLPDVYTYIYRYWLFNSDYQIRDSMVFEKYLNSPDEVEEDKLMTEIYIPVSKK</sequence>
<dbReference type="PROSITE" id="PS00041">
    <property type="entry name" value="HTH_ARAC_FAMILY_1"/>
    <property type="match status" value="1"/>
</dbReference>
<dbReference type="PANTHER" id="PTHR40055:SF1">
    <property type="entry name" value="TRANSCRIPTIONAL REGULATOR YGIV-RELATED"/>
    <property type="match status" value="1"/>
</dbReference>
<dbReference type="InterPro" id="IPR010499">
    <property type="entry name" value="AraC_E-bd"/>
</dbReference>
<dbReference type="PROSITE" id="PS01124">
    <property type="entry name" value="HTH_ARAC_FAMILY_2"/>
    <property type="match status" value="1"/>
</dbReference>
<comment type="caution">
    <text evidence="5">The sequence shown here is derived from an EMBL/GenBank/DDBJ whole genome shotgun (WGS) entry which is preliminary data.</text>
</comment>
<dbReference type="InterPro" id="IPR025868">
    <property type="entry name" value="Zn_ribbon_dom_put"/>
</dbReference>
<dbReference type="SUPFAM" id="SSF46689">
    <property type="entry name" value="Homeodomain-like"/>
    <property type="match status" value="2"/>
</dbReference>
<dbReference type="SMART" id="SM00871">
    <property type="entry name" value="AraC_E_bind"/>
    <property type="match status" value="1"/>
</dbReference>
<dbReference type="RefSeq" id="WP_007209859.1">
    <property type="nucleotide sequence ID" value="NZ_JAFEKG010000003.1"/>
</dbReference>
<name>A0A5M6A2S3_9BACE</name>
<dbReference type="InterPro" id="IPR018060">
    <property type="entry name" value="HTH_AraC"/>
</dbReference>
<keyword evidence="3" id="KW-0804">Transcription</keyword>
<feature type="domain" description="HTH araC/xylS-type" evidence="4">
    <location>
        <begin position="55"/>
        <end position="153"/>
    </location>
</feature>
<dbReference type="InterPro" id="IPR018062">
    <property type="entry name" value="HTH_AraC-typ_CS"/>
</dbReference>
<dbReference type="Gene3D" id="3.20.80.10">
    <property type="entry name" value="Regulatory factor, effector binding domain"/>
    <property type="match status" value="1"/>
</dbReference>
<dbReference type="InterPro" id="IPR011256">
    <property type="entry name" value="Reg_factor_effector_dom_sf"/>
</dbReference>
<evidence type="ECO:0000256" key="3">
    <source>
        <dbReference type="ARBA" id="ARBA00023163"/>
    </source>
</evidence>
<dbReference type="EMBL" id="VVYW01000029">
    <property type="protein sequence ID" value="KAA5403288.1"/>
    <property type="molecule type" value="Genomic_DNA"/>
</dbReference>
<dbReference type="Pfam" id="PF12674">
    <property type="entry name" value="Zn_ribbon_2"/>
    <property type="match status" value="1"/>
</dbReference>
<dbReference type="Pfam" id="PF12833">
    <property type="entry name" value="HTH_18"/>
    <property type="match status" value="1"/>
</dbReference>
<evidence type="ECO:0000259" key="4">
    <source>
        <dbReference type="PROSITE" id="PS01124"/>
    </source>
</evidence>
<dbReference type="AlphaFoldDB" id="A0A5M6A2S3"/>
<dbReference type="Gene3D" id="1.10.10.60">
    <property type="entry name" value="Homeodomain-like"/>
    <property type="match status" value="2"/>
</dbReference>